<protein>
    <recommendedName>
        <fullName evidence="2">UspA domain-containing protein</fullName>
    </recommendedName>
</protein>
<organism evidence="3 4">
    <name type="scientific">Hibiscus sabdariffa</name>
    <name type="common">roselle</name>
    <dbReference type="NCBI Taxonomy" id="183260"/>
    <lineage>
        <taxon>Eukaryota</taxon>
        <taxon>Viridiplantae</taxon>
        <taxon>Streptophyta</taxon>
        <taxon>Embryophyta</taxon>
        <taxon>Tracheophyta</taxon>
        <taxon>Spermatophyta</taxon>
        <taxon>Magnoliopsida</taxon>
        <taxon>eudicotyledons</taxon>
        <taxon>Gunneridae</taxon>
        <taxon>Pentapetalae</taxon>
        <taxon>rosids</taxon>
        <taxon>malvids</taxon>
        <taxon>Malvales</taxon>
        <taxon>Malvaceae</taxon>
        <taxon>Malvoideae</taxon>
        <taxon>Hibiscus</taxon>
    </lineage>
</organism>
<dbReference type="InterPro" id="IPR032675">
    <property type="entry name" value="LRR_dom_sf"/>
</dbReference>
<dbReference type="Proteomes" id="UP001472677">
    <property type="component" value="Unassembled WGS sequence"/>
</dbReference>
<dbReference type="PANTHER" id="PTHR47867:SF1">
    <property type="entry name" value="ADENINE NUCLEOTIDE ALPHA HYDROLASES-LIKE SUPERFAMILY PROTEIN"/>
    <property type="match status" value="1"/>
</dbReference>
<evidence type="ECO:0000313" key="4">
    <source>
        <dbReference type="Proteomes" id="UP001472677"/>
    </source>
</evidence>
<comment type="caution">
    <text evidence="3">The sequence shown here is derived from an EMBL/GenBank/DDBJ whole genome shotgun (WGS) entry which is preliminary data.</text>
</comment>
<dbReference type="PANTHER" id="PTHR47867">
    <property type="entry name" value="ADENINE NUCLEOTIDE ALPHA HYDROLASES-LIKE SUPERFAMILY PROTEIN"/>
    <property type="match status" value="1"/>
</dbReference>
<reference evidence="3 4" key="1">
    <citation type="journal article" date="2024" name="G3 (Bethesda)">
        <title>Genome assembly of Hibiscus sabdariffa L. provides insights into metabolisms of medicinal natural products.</title>
        <authorList>
            <person name="Kim T."/>
        </authorList>
    </citation>
    <scope>NUCLEOTIDE SEQUENCE [LARGE SCALE GENOMIC DNA]</scope>
    <source>
        <strain evidence="3">TK-2024</strain>
        <tissue evidence="3">Old leaves</tissue>
    </source>
</reference>
<evidence type="ECO:0000259" key="2">
    <source>
        <dbReference type="Pfam" id="PF00582"/>
    </source>
</evidence>
<proteinExistence type="predicted"/>
<gene>
    <name evidence="3" type="ORF">V6N12_061595</name>
</gene>
<name>A0ABR2DXI7_9ROSI</name>
<keyword evidence="4" id="KW-1185">Reference proteome</keyword>
<dbReference type="SUPFAM" id="SSF52402">
    <property type="entry name" value="Adenine nucleotide alpha hydrolases-like"/>
    <property type="match status" value="1"/>
</dbReference>
<dbReference type="EMBL" id="JBBPBM010000021">
    <property type="protein sequence ID" value="KAK8548687.1"/>
    <property type="molecule type" value="Genomic_DNA"/>
</dbReference>
<dbReference type="Gene3D" id="3.80.10.10">
    <property type="entry name" value="Ribonuclease Inhibitor"/>
    <property type="match status" value="1"/>
</dbReference>
<dbReference type="SUPFAM" id="SSF52058">
    <property type="entry name" value="L domain-like"/>
    <property type="match status" value="1"/>
</dbReference>
<dbReference type="InterPro" id="IPR006016">
    <property type="entry name" value="UspA"/>
</dbReference>
<feature type="domain" description="UspA" evidence="2">
    <location>
        <begin position="7"/>
        <end position="140"/>
    </location>
</feature>
<evidence type="ECO:0000256" key="1">
    <source>
        <dbReference type="SAM" id="MobiDB-lite"/>
    </source>
</evidence>
<dbReference type="CDD" id="cd00293">
    <property type="entry name" value="USP-like"/>
    <property type="match status" value="1"/>
</dbReference>
<sequence>MVNLPSRNVMVVADPTPQSAAALQYALSHALVERDKLILFHIENPNSWRNTISMLLRRPNHNAVSAPNFVPDGASNTETDFLDQMKRVCEIAQPKIDVRVEKTDMDGKDKATIILSKSKALGIDLIIIGQKRSLSSVILGVPTEFGFLSELPHLCLEANRLSGSPPAGFGQCSKLVYLNLSNNRYRRIAIRTCTFKQLENLKSFSQSALRLHSERIRSDVKLDSPLMYRIICWQALSPTAKTFEHNKGLWSKAMSRKYLGGSLAKMLANEESWIRKLAYVTEPNEKCDVYSFWVLALEVMMGEASRRSLLVSVATGINHQRCFPSQSVGSSASTFGKQGDRGSCLRSSRRS</sequence>
<dbReference type="Pfam" id="PF00582">
    <property type="entry name" value="Usp"/>
    <property type="match status" value="1"/>
</dbReference>
<feature type="region of interest" description="Disordered" evidence="1">
    <location>
        <begin position="326"/>
        <end position="351"/>
    </location>
</feature>
<accession>A0ABR2DXI7</accession>
<feature type="compositionally biased region" description="Polar residues" evidence="1">
    <location>
        <begin position="326"/>
        <end position="336"/>
    </location>
</feature>
<evidence type="ECO:0000313" key="3">
    <source>
        <dbReference type="EMBL" id="KAK8548687.1"/>
    </source>
</evidence>